<dbReference type="PANTHER" id="PTHR11699">
    <property type="entry name" value="ALDEHYDE DEHYDROGENASE-RELATED"/>
    <property type="match status" value="1"/>
</dbReference>
<dbReference type="Proteomes" id="UP000782312">
    <property type="component" value="Unassembled WGS sequence"/>
</dbReference>
<dbReference type="InterPro" id="IPR016161">
    <property type="entry name" value="Ald_DH/histidinol_DH"/>
</dbReference>
<dbReference type="InterPro" id="IPR015590">
    <property type="entry name" value="Aldehyde_DH_dom"/>
</dbReference>
<dbReference type="Gene3D" id="3.40.605.10">
    <property type="entry name" value="Aldehyde Dehydrogenase, Chain A, domain 1"/>
    <property type="match status" value="1"/>
</dbReference>
<dbReference type="InterPro" id="IPR016163">
    <property type="entry name" value="Ald_DH_C"/>
</dbReference>
<dbReference type="FunFam" id="3.40.605.10:FF:000007">
    <property type="entry name" value="NAD/NADP-dependent betaine aldehyde dehydrogenase"/>
    <property type="match status" value="1"/>
</dbReference>
<protein>
    <submittedName>
        <fullName evidence="4">Aldehyde dehydrogenase family protein</fullName>
    </submittedName>
</protein>
<reference evidence="4" key="1">
    <citation type="submission" date="2020-07" db="EMBL/GenBank/DDBJ databases">
        <title>Huge and variable diversity of episymbiotic CPR bacteria and DPANN archaea in groundwater ecosystems.</title>
        <authorList>
            <person name="He C.Y."/>
            <person name="Keren R."/>
            <person name="Whittaker M."/>
            <person name="Farag I.F."/>
            <person name="Doudna J."/>
            <person name="Cate J.H.D."/>
            <person name="Banfield J.F."/>
        </authorList>
    </citation>
    <scope>NUCLEOTIDE SEQUENCE</scope>
    <source>
        <strain evidence="4">NC_groundwater_763_Ag_S-0.2um_68_21</strain>
    </source>
</reference>
<evidence type="ECO:0000256" key="1">
    <source>
        <dbReference type="ARBA" id="ARBA00009986"/>
    </source>
</evidence>
<evidence type="ECO:0000259" key="3">
    <source>
        <dbReference type="Pfam" id="PF00171"/>
    </source>
</evidence>
<accession>A0A932MM24</accession>
<dbReference type="GO" id="GO:0016620">
    <property type="term" value="F:oxidoreductase activity, acting on the aldehyde or oxo group of donors, NAD or NADP as acceptor"/>
    <property type="evidence" value="ECO:0007669"/>
    <property type="project" value="InterPro"/>
</dbReference>
<dbReference type="SUPFAM" id="SSF53720">
    <property type="entry name" value="ALDH-like"/>
    <property type="match status" value="1"/>
</dbReference>
<evidence type="ECO:0000313" key="4">
    <source>
        <dbReference type="EMBL" id="MBI3126223.1"/>
    </source>
</evidence>
<sequence>MEGRNLIGGEWVSAAGGAAFESVNPARTDEVIGRFPRSGAKDAERAVAAAKEAFPGWRALSRIRRGEFFDAFVQLVKAEQEPLADLLARECGKPRNEALADVVEGIHMAQYVFGASRMPLGEVLASEFAAKDSSVVRKPKGVMAVITPWNFPFAIPLWLLGPSLVEGNTAVFKPSEDTPAVGHRLAELMREAGFPDGVVNLLQGTGEEAGDPLIRHKDVEAVLFTGSFEVGQLIRKACAESEHRLAVCEMGGKNALIVLKDARMDLAVRAGLLSAFKTAGQRCVSAGRILIEEPLYEEYCRRFAGLAARIRVGDPLDPAMFMGPLINEAAVQKVTGYNKLAREEGGEILLDRAELPDGERRGGHFMGPFVYKLAPSPKSRVLREEVFGPHVALVPVRDLDHAIEVYNDTPYGLACAVATEDYRKARRIQRECEFGLGYVNLPTIGAEVHLPFGGVKRSGTGMPSAAALFAAVTHQVAWTVNHAEEIELAQGLSSKVD</sequence>
<gene>
    <name evidence="4" type="ORF">HYZ11_01290</name>
</gene>
<dbReference type="EMBL" id="JACPUR010000001">
    <property type="protein sequence ID" value="MBI3126223.1"/>
    <property type="molecule type" value="Genomic_DNA"/>
</dbReference>
<organism evidence="4 5">
    <name type="scientific">Tectimicrobiota bacterium</name>
    <dbReference type="NCBI Taxonomy" id="2528274"/>
    <lineage>
        <taxon>Bacteria</taxon>
        <taxon>Pseudomonadati</taxon>
        <taxon>Nitrospinota/Tectimicrobiota group</taxon>
        <taxon>Candidatus Tectimicrobiota</taxon>
    </lineage>
</organism>
<feature type="domain" description="Aldehyde dehydrogenase" evidence="3">
    <location>
        <begin position="11"/>
        <end position="470"/>
    </location>
</feature>
<dbReference type="InterPro" id="IPR016162">
    <property type="entry name" value="Ald_DH_N"/>
</dbReference>
<proteinExistence type="inferred from homology"/>
<evidence type="ECO:0000313" key="5">
    <source>
        <dbReference type="Proteomes" id="UP000782312"/>
    </source>
</evidence>
<name>A0A932MM24_UNCTE</name>
<comment type="caution">
    <text evidence="4">The sequence shown here is derived from an EMBL/GenBank/DDBJ whole genome shotgun (WGS) entry which is preliminary data.</text>
</comment>
<keyword evidence="2" id="KW-0560">Oxidoreductase</keyword>
<comment type="similarity">
    <text evidence="1">Belongs to the aldehyde dehydrogenase family.</text>
</comment>
<dbReference type="Pfam" id="PF00171">
    <property type="entry name" value="Aldedh"/>
    <property type="match status" value="1"/>
</dbReference>
<evidence type="ECO:0000256" key="2">
    <source>
        <dbReference type="ARBA" id="ARBA00023002"/>
    </source>
</evidence>
<dbReference type="Gene3D" id="3.40.309.10">
    <property type="entry name" value="Aldehyde Dehydrogenase, Chain A, domain 2"/>
    <property type="match status" value="1"/>
</dbReference>
<dbReference type="AlphaFoldDB" id="A0A932MM24"/>